<protein>
    <recommendedName>
        <fullName evidence="1">NAD(P)-binding domain-containing protein</fullName>
    </recommendedName>
</protein>
<dbReference type="GO" id="GO:0005739">
    <property type="term" value="C:mitochondrion"/>
    <property type="evidence" value="ECO:0007669"/>
    <property type="project" value="TreeGrafter"/>
</dbReference>
<dbReference type="EMBL" id="JBGBPQ010000002">
    <property type="protein sequence ID" value="KAL1527710.1"/>
    <property type="molecule type" value="Genomic_DNA"/>
</dbReference>
<evidence type="ECO:0000313" key="3">
    <source>
        <dbReference type="Proteomes" id="UP001515480"/>
    </source>
</evidence>
<dbReference type="SUPFAM" id="SSF51735">
    <property type="entry name" value="NAD(P)-binding Rossmann-fold domains"/>
    <property type="match status" value="1"/>
</dbReference>
<organism evidence="2 3">
    <name type="scientific">Prymnesium parvum</name>
    <name type="common">Toxic golden alga</name>
    <dbReference type="NCBI Taxonomy" id="97485"/>
    <lineage>
        <taxon>Eukaryota</taxon>
        <taxon>Haptista</taxon>
        <taxon>Haptophyta</taxon>
        <taxon>Prymnesiophyceae</taxon>
        <taxon>Prymnesiales</taxon>
        <taxon>Prymnesiaceae</taxon>
        <taxon>Prymnesium</taxon>
    </lineage>
</organism>
<dbReference type="PANTHER" id="PTHR12126:SF16">
    <property type="entry name" value="MIOREX COMPLEX COMPONENT 2"/>
    <property type="match status" value="1"/>
</dbReference>
<feature type="domain" description="NAD(P)-binding" evidence="1">
    <location>
        <begin position="42"/>
        <end position="148"/>
    </location>
</feature>
<dbReference type="GO" id="GO:0015035">
    <property type="term" value="F:protein-disulfide reductase activity"/>
    <property type="evidence" value="ECO:0007669"/>
    <property type="project" value="InterPro"/>
</dbReference>
<dbReference type="InterPro" id="IPR051207">
    <property type="entry name" value="ComplexI_NDUFA9_subunit"/>
</dbReference>
<keyword evidence="3" id="KW-1185">Reference proteome</keyword>
<dbReference type="Pfam" id="PF13460">
    <property type="entry name" value="NAD_binding_10"/>
    <property type="match status" value="1"/>
</dbReference>
<accession>A0AB34K4P0</accession>
<proteinExistence type="predicted"/>
<evidence type="ECO:0000259" key="1">
    <source>
        <dbReference type="Pfam" id="PF13460"/>
    </source>
</evidence>
<evidence type="ECO:0000313" key="2">
    <source>
        <dbReference type="EMBL" id="KAL1527710.1"/>
    </source>
</evidence>
<dbReference type="InterPro" id="IPR036291">
    <property type="entry name" value="NAD(P)-bd_dom_sf"/>
</dbReference>
<comment type="caution">
    <text evidence="2">The sequence shown here is derived from an EMBL/GenBank/DDBJ whole genome shotgun (WGS) entry which is preliminary data.</text>
</comment>
<dbReference type="PANTHER" id="PTHR12126">
    <property type="entry name" value="NADH-UBIQUINONE OXIDOREDUCTASE 39 KDA SUBUNIT-RELATED"/>
    <property type="match status" value="1"/>
</dbReference>
<dbReference type="InterPro" id="IPR016040">
    <property type="entry name" value="NAD(P)-bd_dom"/>
</dbReference>
<dbReference type="GO" id="GO:0044877">
    <property type="term" value="F:protein-containing complex binding"/>
    <property type="evidence" value="ECO:0007669"/>
    <property type="project" value="TreeGrafter"/>
</dbReference>
<name>A0AB34K4P0_PRYPA</name>
<dbReference type="Pfam" id="PF04134">
    <property type="entry name" value="DCC1-like"/>
    <property type="match status" value="1"/>
</dbReference>
<dbReference type="Proteomes" id="UP001515480">
    <property type="component" value="Unassembled WGS sequence"/>
</dbReference>
<dbReference type="Gene3D" id="3.40.50.720">
    <property type="entry name" value="NAD(P)-binding Rossmann-like Domain"/>
    <property type="match status" value="1"/>
</dbReference>
<dbReference type="AlphaFoldDB" id="A0AB34K4P0"/>
<gene>
    <name evidence="2" type="ORF">AB1Y20_009095</name>
</gene>
<sequence>MAPRLFSCACRYDLPIYLRLELCSVAFLQCLGAAAMRLLVFGGSGFVGTRVLRSALKHGLNVASVTRSGTPQVLDSDLSGVEWLKADIQKPADLTAVLKGADAVISCVGVFGSNEYMRRINGDANAALAESAAAAGVGRFVYVSAHTFRPVAAIAPGYFEGKAIAEAAVGKFFGSNGCVLRPPAIYGTRAISKHVSLPLGLVGVPLGTLFSTGPMRAVAAALGPIGDLMMPWVSVDAVADAAVAHVVGGDGNGGGRGPGGKADGDTSKGDVVILDWEDINNAAARFSLTLPPQVTLFWDGGCPLCSREIAYYKWLDTSRRVDWVDIHAAPEKLEPYGITSSNALRVIHAIDSRGQLQESRVGVPAFLAIWEQLPYWKVLPPILHRIPSAMPVVAAAYELFAKVRLRVTGRKLPNASSQCS</sequence>
<reference evidence="2 3" key="1">
    <citation type="journal article" date="2024" name="Science">
        <title>Giant polyketide synthase enzymes in the biosynthesis of giant marine polyether toxins.</title>
        <authorList>
            <person name="Fallon T.R."/>
            <person name="Shende V.V."/>
            <person name="Wierzbicki I.H."/>
            <person name="Pendleton A.L."/>
            <person name="Watervoot N.F."/>
            <person name="Auber R.P."/>
            <person name="Gonzalez D.J."/>
            <person name="Wisecaver J.H."/>
            <person name="Moore B.S."/>
        </authorList>
    </citation>
    <scope>NUCLEOTIDE SEQUENCE [LARGE SCALE GENOMIC DNA]</scope>
    <source>
        <strain evidence="2 3">12B1</strain>
    </source>
</reference>
<dbReference type="InterPro" id="IPR007263">
    <property type="entry name" value="DCC1-like"/>
</dbReference>